<name>A0ABV3TCX8_9GAMM</name>
<feature type="chain" id="PRO_5047419157" evidence="6">
    <location>
        <begin position="24"/>
        <end position="557"/>
    </location>
</feature>
<dbReference type="Proteomes" id="UP001556709">
    <property type="component" value="Unassembled WGS sequence"/>
</dbReference>
<evidence type="ECO:0000256" key="2">
    <source>
        <dbReference type="ARBA" id="ARBA00008156"/>
    </source>
</evidence>
<evidence type="ECO:0000256" key="6">
    <source>
        <dbReference type="SAM" id="SignalP"/>
    </source>
</evidence>
<keyword evidence="6" id="KW-0732">Signal</keyword>
<evidence type="ECO:0000313" key="9">
    <source>
        <dbReference type="Proteomes" id="UP001556709"/>
    </source>
</evidence>
<comment type="caution">
    <text evidence="8">The sequence shown here is derived from an EMBL/GenBank/DDBJ whole genome shotgun (WGS) entry which is preliminary data.</text>
</comment>
<keyword evidence="5 8" id="KW-0560">Oxidoreductase</keyword>
<dbReference type="EMBL" id="JBAKFM010000003">
    <property type="protein sequence ID" value="MEX0469485.1"/>
    <property type="molecule type" value="Genomic_DNA"/>
</dbReference>
<feature type="domain" description="Pyrrolo-quinoline quinone repeat" evidence="7">
    <location>
        <begin position="442"/>
        <end position="519"/>
    </location>
</feature>
<dbReference type="PANTHER" id="PTHR32303">
    <property type="entry name" value="QUINOPROTEIN ALCOHOL DEHYDROGENASE (CYTOCHROME C)"/>
    <property type="match status" value="1"/>
</dbReference>
<evidence type="ECO:0000256" key="3">
    <source>
        <dbReference type="ARBA" id="ARBA00022723"/>
    </source>
</evidence>
<keyword evidence="4" id="KW-0634">PQQ</keyword>
<keyword evidence="3" id="KW-0479">Metal-binding</keyword>
<evidence type="ECO:0000313" key="8">
    <source>
        <dbReference type="EMBL" id="MEX0469485.1"/>
    </source>
</evidence>
<comment type="cofactor">
    <cofactor evidence="1">
        <name>pyrroloquinoline quinone</name>
        <dbReference type="ChEBI" id="CHEBI:58442"/>
    </cofactor>
</comment>
<evidence type="ECO:0000256" key="4">
    <source>
        <dbReference type="ARBA" id="ARBA00022891"/>
    </source>
</evidence>
<feature type="signal peptide" evidence="6">
    <location>
        <begin position="1"/>
        <end position="23"/>
    </location>
</feature>
<accession>A0ABV3TCX8</accession>
<dbReference type="InterPro" id="IPR011047">
    <property type="entry name" value="Quinoprotein_ADH-like_sf"/>
</dbReference>
<reference evidence="8 9" key="1">
    <citation type="submission" date="2024-02" db="EMBL/GenBank/DDBJ databases">
        <title>New especies of Spiribacter isolated from saline water.</title>
        <authorList>
            <person name="Leon M.J."/>
            <person name="De La Haba R."/>
            <person name="Sanchez-Porro C."/>
            <person name="Ventosa A."/>
        </authorList>
    </citation>
    <scope>NUCLEOTIDE SEQUENCE [LARGE SCALE GENOMIC DNA]</scope>
    <source>
        <strain evidence="9">ag22IC6-390</strain>
    </source>
</reference>
<dbReference type="EC" id="1.1.2.-" evidence="8"/>
<evidence type="ECO:0000256" key="1">
    <source>
        <dbReference type="ARBA" id="ARBA00001931"/>
    </source>
</evidence>
<gene>
    <name evidence="8" type="ORF">V6X73_07085</name>
</gene>
<dbReference type="GO" id="GO:0016491">
    <property type="term" value="F:oxidoreductase activity"/>
    <property type="evidence" value="ECO:0007669"/>
    <property type="project" value="UniProtKB-KW"/>
</dbReference>
<dbReference type="InterPro" id="IPR018391">
    <property type="entry name" value="PQQ_b-propeller_rpt"/>
</dbReference>
<dbReference type="RefSeq" id="WP_367959196.1">
    <property type="nucleotide sequence ID" value="NZ_JBAKFK010000003.1"/>
</dbReference>
<dbReference type="NCBIfam" id="TIGR03075">
    <property type="entry name" value="PQQ_enz_alc_DH"/>
    <property type="match status" value="1"/>
</dbReference>
<protein>
    <submittedName>
        <fullName evidence="8">PQQ-dependent dehydrogenase, methanol/ethanol family</fullName>
        <ecNumber evidence="8">1.1.2.-</ecNumber>
    </submittedName>
</protein>
<sequence>MMKKSVMLLTATAFAVGLSSAHATDSYSTVTSDRLKSPEASNWLHWRGNYEGWGYSPLDQINTENVADLEVAWTISSGVNQGHEAAPIVNDGMMFVTAAYNKLYAMDAATGELIWDYERQLPDDVAVCCDVVNRGVAVHGDTVYMGTLDAHLIAFDAESGKIKWDITVDNYKKRYAISSAPLVVDDKIIVGVHGGEYGVRGYVGAYEAETGAEVWKAHTAVDDGSWPGDTHETGGAAPWLTGTYDQDTHTLYWGTGNPSPWIDPARGEEHDLHHSVSVIAIDPDNGEITDAYQYSPSDAWDYDGTNEPMLIDIDGQPSIASPQRNGWLYRLARNEGEVSFVNAWPYAETNIFKEVGSDGRPIVEAANRPAIGKTVDACPAFLGAKNWNPSAYDPNTGLMYVPTNEWCMKIRGAQVEYSAGAPYVGAEFEMYQVPGNDHVGMLQAIDPATGETAWSQEFTAPVWSGVLTTGGGVVFSGNLDERKFMAFDAENGEELWSMTTNSGVVGTPVSYSVDGEQYVAVWSGFGGAIPLWAGPVAELTNNIPMGGTLWVFKLSES</sequence>
<feature type="domain" description="Pyrrolo-quinoline quinone repeat" evidence="7">
    <location>
        <begin position="43"/>
        <end position="364"/>
    </location>
</feature>
<dbReference type="InterPro" id="IPR002372">
    <property type="entry name" value="PQQ_rpt_dom"/>
</dbReference>
<proteinExistence type="inferred from homology"/>
<comment type="similarity">
    <text evidence="2">Belongs to the bacterial PQQ dehydrogenase family.</text>
</comment>
<dbReference type="SUPFAM" id="SSF50998">
    <property type="entry name" value="Quinoprotein alcohol dehydrogenase-like"/>
    <property type="match status" value="1"/>
</dbReference>
<dbReference type="SMART" id="SM00564">
    <property type="entry name" value="PQQ"/>
    <property type="match status" value="5"/>
</dbReference>
<organism evidence="8 9">
    <name type="scientific">Spiribacter pallidus</name>
    <dbReference type="NCBI Taxonomy" id="1987936"/>
    <lineage>
        <taxon>Bacteria</taxon>
        <taxon>Pseudomonadati</taxon>
        <taxon>Pseudomonadota</taxon>
        <taxon>Gammaproteobacteria</taxon>
        <taxon>Chromatiales</taxon>
        <taxon>Ectothiorhodospiraceae</taxon>
        <taxon>Spiribacter</taxon>
    </lineage>
</organism>
<dbReference type="InterPro" id="IPR017512">
    <property type="entry name" value="PQQ_MeOH/EtOH_DH"/>
</dbReference>
<keyword evidence="9" id="KW-1185">Reference proteome</keyword>
<dbReference type="Gene3D" id="2.140.10.10">
    <property type="entry name" value="Quinoprotein alcohol dehydrogenase-like superfamily"/>
    <property type="match status" value="1"/>
</dbReference>
<dbReference type="Pfam" id="PF01011">
    <property type="entry name" value="PQQ"/>
    <property type="match status" value="2"/>
</dbReference>
<evidence type="ECO:0000259" key="7">
    <source>
        <dbReference type="Pfam" id="PF01011"/>
    </source>
</evidence>
<evidence type="ECO:0000256" key="5">
    <source>
        <dbReference type="ARBA" id="ARBA00023002"/>
    </source>
</evidence>